<name>A0A8S5SPW7_9CAUD</name>
<organism evidence="2">
    <name type="scientific">Siphoviridae sp. ctJyX12</name>
    <dbReference type="NCBI Taxonomy" id="2827840"/>
    <lineage>
        <taxon>Viruses</taxon>
        <taxon>Duplodnaviria</taxon>
        <taxon>Heunggongvirae</taxon>
        <taxon>Uroviricota</taxon>
        <taxon>Caudoviricetes</taxon>
    </lineage>
</organism>
<protein>
    <submittedName>
        <fullName evidence="2">Uncharacterized protein</fullName>
    </submittedName>
</protein>
<proteinExistence type="predicted"/>
<feature type="region of interest" description="Disordered" evidence="1">
    <location>
        <begin position="67"/>
        <end position="116"/>
    </location>
</feature>
<dbReference type="EMBL" id="BK032646">
    <property type="protein sequence ID" value="DAF53049.1"/>
    <property type="molecule type" value="Genomic_DNA"/>
</dbReference>
<feature type="compositionally biased region" description="Polar residues" evidence="1">
    <location>
        <begin position="77"/>
        <end position="86"/>
    </location>
</feature>
<accession>A0A8S5SPW7</accession>
<feature type="region of interest" description="Disordered" evidence="1">
    <location>
        <begin position="1"/>
        <end position="45"/>
    </location>
</feature>
<reference evidence="2" key="1">
    <citation type="journal article" date="2021" name="Proc. Natl. Acad. Sci. U.S.A.">
        <title>A Catalog of Tens of Thousands of Viruses from Human Metagenomes Reveals Hidden Associations with Chronic Diseases.</title>
        <authorList>
            <person name="Tisza M.J."/>
            <person name="Buck C.B."/>
        </authorList>
    </citation>
    <scope>NUCLEOTIDE SEQUENCE</scope>
    <source>
        <strain evidence="2">CtJyX12</strain>
    </source>
</reference>
<sequence>MRCQPSRSGVARGASEHHSPVPPPEPANAHTVSAPSALRPQAPLENRQLIDLTSLRLTRNCTRSCGRTVREGHARASSATTPNTKTDPAMVERTLPPTSNNRKQGKRLGTKPRTVQTGGVGASYRCVFWIRLDL</sequence>
<evidence type="ECO:0000313" key="2">
    <source>
        <dbReference type="EMBL" id="DAF53049.1"/>
    </source>
</evidence>
<evidence type="ECO:0000256" key="1">
    <source>
        <dbReference type="SAM" id="MobiDB-lite"/>
    </source>
</evidence>